<dbReference type="InterPro" id="IPR000477">
    <property type="entry name" value="RT_dom"/>
</dbReference>
<keyword evidence="2" id="KW-0548">Nucleotidyltransferase</keyword>
<dbReference type="CDD" id="cd01647">
    <property type="entry name" value="RT_LTR"/>
    <property type="match status" value="1"/>
</dbReference>
<accession>A0A5B6UU31</accession>
<dbReference type="AlphaFoldDB" id="A0A5B6UU31"/>
<dbReference type="PANTHER" id="PTHR24559:SF450">
    <property type="entry name" value="RNA-DIRECTED DNA POLYMERASE HOMOLOG"/>
    <property type="match status" value="1"/>
</dbReference>
<dbReference type="Proteomes" id="UP000325315">
    <property type="component" value="Unassembled WGS sequence"/>
</dbReference>
<dbReference type="PANTHER" id="PTHR24559">
    <property type="entry name" value="TRANSPOSON TY3-I GAG-POL POLYPROTEIN"/>
    <property type="match status" value="1"/>
</dbReference>
<reference evidence="3" key="1">
    <citation type="journal article" date="2019" name="Plant Biotechnol. J.">
        <title>Genome sequencing of the Australian wild diploid species Gossypium australe highlights disease resistance and delayed gland morphogenesis.</title>
        <authorList>
            <person name="Cai Y."/>
            <person name="Cai X."/>
            <person name="Wang Q."/>
            <person name="Wang P."/>
            <person name="Zhang Y."/>
            <person name="Cai C."/>
            <person name="Xu Y."/>
            <person name="Wang K."/>
            <person name="Zhou Z."/>
            <person name="Wang C."/>
            <person name="Geng S."/>
            <person name="Li B."/>
            <person name="Dong Q."/>
            <person name="Hou Y."/>
            <person name="Wang H."/>
            <person name="Ai P."/>
            <person name="Liu Z."/>
            <person name="Yi F."/>
            <person name="Sun M."/>
            <person name="An G."/>
            <person name="Cheng J."/>
            <person name="Zhang Y."/>
            <person name="Shi Q."/>
            <person name="Xie Y."/>
            <person name="Shi X."/>
            <person name="Chang Y."/>
            <person name="Huang F."/>
            <person name="Chen Y."/>
            <person name="Hong S."/>
            <person name="Mi L."/>
            <person name="Sun Q."/>
            <person name="Zhang L."/>
            <person name="Zhou B."/>
            <person name="Peng R."/>
            <person name="Zhang X."/>
            <person name="Liu F."/>
        </authorList>
    </citation>
    <scope>NUCLEOTIDE SEQUENCE [LARGE SCALE GENOMIC DNA]</scope>
    <source>
        <strain evidence="3">cv. PA1801</strain>
    </source>
</reference>
<sequence>MDSPLLLKNHQQLLSKFEDVFQVPKELPPHRLHDHIIPLVDEAKVKAEIERLIGEMLQASIIKYSTSPFASPLVMVKKKDGNYKKLNQLTIKDQFPIPIIEELLDELGATTHFSKLDLRSCYHQIRMWDQDIHKTTFKTYEGIMNSSSYPLS</sequence>
<evidence type="ECO:0000259" key="1">
    <source>
        <dbReference type="Pfam" id="PF00078"/>
    </source>
</evidence>
<dbReference type="InterPro" id="IPR053134">
    <property type="entry name" value="RNA-dir_DNA_polymerase"/>
</dbReference>
<dbReference type="Pfam" id="PF00078">
    <property type="entry name" value="RVT_1"/>
    <property type="match status" value="1"/>
</dbReference>
<dbReference type="OrthoDB" id="1001400at2759"/>
<dbReference type="InterPro" id="IPR043128">
    <property type="entry name" value="Rev_trsase/Diguanyl_cyclase"/>
</dbReference>
<dbReference type="EMBL" id="SMMG02000009">
    <property type="protein sequence ID" value="KAA3461259.1"/>
    <property type="molecule type" value="Genomic_DNA"/>
</dbReference>
<gene>
    <name evidence="2" type="ORF">EPI10_027843</name>
</gene>
<name>A0A5B6UU31_9ROSI</name>
<proteinExistence type="predicted"/>
<dbReference type="SUPFAM" id="SSF56672">
    <property type="entry name" value="DNA/RNA polymerases"/>
    <property type="match status" value="1"/>
</dbReference>
<organism evidence="2 3">
    <name type="scientific">Gossypium australe</name>
    <dbReference type="NCBI Taxonomy" id="47621"/>
    <lineage>
        <taxon>Eukaryota</taxon>
        <taxon>Viridiplantae</taxon>
        <taxon>Streptophyta</taxon>
        <taxon>Embryophyta</taxon>
        <taxon>Tracheophyta</taxon>
        <taxon>Spermatophyta</taxon>
        <taxon>Magnoliopsida</taxon>
        <taxon>eudicotyledons</taxon>
        <taxon>Gunneridae</taxon>
        <taxon>Pentapetalae</taxon>
        <taxon>rosids</taxon>
        <taxon>malvids</taxon>
        <taxon>Malvales</taxon>
        <taxon>Malvaceae</taxon>
        <taxon>Malvoideae</taxon>
        <taxon>Gossypium</taxon>
    </lineage>
</organism>
<dbReference type="GO" id="GO:0003964">
    <property type="term" value="F:RNA-directed DNA polymerase activity"/>
    <property type="evidence" value="ECO:0007669"/>
    <property type="project" value="UniProtKB-KW"/>
</dbReference>
<keyword evidence="3" id="KW-1185">Reference proteome</keyword>
<dbReference type="Gene3D" id="3.30.70.270">
    <property type="match status" value="1"/>
</dbReference>
<evidence type="ECO:0000313" key="2">
    <source>
        <dbReference type="EMBL" id="KAA3461259.1"/>
    </source>
</evidence>
<feature type="domain" description="Reverse transcriptase" evidence="1">
    <location>
        <begin position="82"/>
        <end position="140"/>
    </location>
</feature>
<dbReference type="Gene3D" id="3.10.10.10">
    <property type="entry name" value="HIV Type 1 Reverse Transcriptase, subunit A, domain 1"/>
    <property type="match status" value="1"/>
</dbReference>
<comment type="caution">
    <text evidence="2">The sequence shown here is derived from an EMBL/GenBank/DDBJ whole genome shotgun (WGS) entry which is preliminary data.</text>
</comment>
<protein>
    <submittedName>
        <fullName evidence="2">Reverse transcriptase</fullName>
    </submittedName>
</protein>
<keyword evidence="2" id="KW-0695">RNA-directed DNA polymerase</keyword>
<dbReference type="InterPro" id="IPR043502">
    <property type="entry name" value="DNA/RNA_pol_sf"/>
</dbReference>
<keyword evidence="2" id="KW-0808">Transferase</keyword>
<evidence type="ECO:0000313" key="3">
    <source>
        <dbReference type="Proteomes" id="UP000325315"/>
    </source>
</evidence>